<feature type="transmembrane region" description="Helical" evidence="1">
    <location>
        <begin position="94"/>
        <end position="112"/>
    </location>
</feature>
<dbReference type="RefSeq" id="WP_038245644.1">
    <property type="nucleotide sequence ID" value="NZ_BNER01000006.1"/>
</dbReference>
<dbReference type="PIRSF" id="PIRSF031509">
    <property type="entry name" value="Cell_wall_LiaF/YvqF"/>
    <property type="match status" value="1"/>
</dbReference>
<sequence>MKQFARIVVAIFLIIIGLLWILANINVISFDVAFLWAYIYPVILVIFGSRWLINYVRKDDGSWFWGCFFILFGLLLLLDRFQIIAFSFWDVLKLWPLLIIYVGFMLISRRNYNIINAGRDKPGAKNGTGSLFSIGSYDYTEENWKAEPMKLNNMAGDFYFDFSKAFIPEEEIPISIRSLAGDVTILMPETIPFHVEASMKAGEINILGRVAEGVNRSLAFTSDEYDASIRKINFTIILKAGSIKIDYV</sequence>
<keyword evidence="1" id="KW-0472">Membrane</keyword>
<feature type="transmembrane region" description="Helical" evidence="1">
    <location>
        <begin position="7"/>
        <end position="27"/>
    </location>
</feature>
<dbReference type="Proteomes" id="UP000028875">
    <property type="component" value="Unassembled WGS sequence"/>
</dbReference>
<evidence type="ECO:0000259" key="3">
    <source>
        <dbReference type="Pfam" id="PF22570"/>
    </source>
</evidence>
<feature type="domain" description="LiaF transmembrane" evidence="3">
    <location>
        <begin position="9"/>
        <end position="111"/>
    </location>
</feature>
<dbReference type="STRING" id="1462526.BN990_03029"/>
<dbReference type="NCBIfam" id="NF040535">
    <property type="entry name" value="LiaF_C_term"/>
    <property type="match status" value="1"/>
</dbReference>
<dbReference type="eggNOG" id="COG4758">
    <property type="taxonomic scope" value="Bacteria"/>
</dbReference>
<evidence type="ECO:0000259" key="2">
    <source>
        <dbReference type="Pfam" id="PF09922"/>
    </source>
</evidence>
<keyword evidence="1" id="KW-1133">Transmembrane helix</keyword>
<dbReference type="InterPro" id="IPR054331">
    <property type="entry name" value="LiaF_TM"/>
</dbReference>
<dbReference type="OrthoDB" id="1953204at2"/>
<gene>
    <name evidence="4" type="ORF">BN990_03029</name>
</gene>
<dbReference type="InterPro" id="IPR016975">
    <property type="entry name" value="Cell_wall_LiaF"/>
</dbReference>
<keyword evidence="1" id="KW-0812">Transmembrane</keyword>
<proteinExistence type="predicted"/>
<dbReference type="InterPro" id="IPR024425">
    <property type="entry name" value="LiaF-like_C"/>
</dbReference>
<evidence type="ECO:0000256" key="1">
    <source>
        <dbReference type="SAM" id="Phobius"/>
    </source>
</evidence>
<evidence type="ECO:0000313" key="4">
    <source>
        <dbReference type="EMBL" id="CDQ40702.1"/>
    </source>
</evidence>
<feature type="transmembrane region" description="Helical" evidence="1">
    <location>
        <begin position="65"/>
        <end position="88"/>
    </location>
</feature>
<organism evidence="4 5">
    <name type="scientific">Virgibacillus massiliensis</name>
    <dbReference type="NCBI Taxonomy" id="1462526"/>
    <lineage>
        <taxon>Bacteria</taxon>
        <taxon>Bacillati</taxon>
        <taxon>Bacillota</taxon>
        <taxon>Bacilli</taxon>
        <taxon>Bacillales</taxon>
        <taxon>Bacillaceae</taxon>
        <taxon>Virgibacillus</taxon>
    </lineage>
</organism>
<feature type="domain" description="Cell wall-active antibiotics response LiaF-like C-terminal" evidence="2">
    <location>
        <begin position="134"/>
        <end position="245"/>
    </location>
</feature>
<keyword evidence="5" id="KW-1185">Reference proteome</keyword>
<comment type="caution">
    <text evidence="4">The sequence shown here is derived from an EMBL/GenBank/DDBJ whole genome shotgun (WGS) entry which is preliminary data.</text>
</comment>
<dbReference type="EMBL" id="CCDP010000002">
    <property type="protein sequence ID" value="CDQ40702.1"/>
    <property type="molecule type" value="Genomic_DNA"/>
</dbReference>
<dbReference type="Pfam" id="PF09922">
    <property type="entry name" value="LiaF-like_C"/>
    <property type="match status" value="1"/>
</dbReference>
<dbReference type="Pfam" id="PF22570">
    <property type="entry name" value="LiaF-TM"/>
    <property type="match status" value="1"/>
</dbReference>
<dbReference type="AlphaFoldDB" id="A0A024QEM2"/>
<accession>A0A024QEM2</accession>
<feature type="transmembrane region" description="Helical" evidence="1">
    <location>
        <begin position="33"/>
        <end position="53"/>
    </location>
</feature>
<reference evidence="4 5" key="1">
    <citation type="submission" date="2014-03" db="EMBL/GenBank/DDBJ databases">
        <authorList>
            <person name="Urmite Genomes U."/>
        </authorList>
    </citation>
    <scope>NUCLEOTIDE SEQUENCE [LARGE SCALE GENOMIC DNA]</scope>
    <source>
        <strain evidence="4 5">Vm-5</strain>
    </source>
</reference>
<protein>
    <submittedName>
        <fullName evidence="4">Putative membrane protein</fullName>
    </submittedName>
</protein>
<name>A0A024QEM2_9BACI</name>
<dbReference type="InterPro" id="IPR047793">
    <property type="entry name" value="LiaF_C"/>
</dbReference>
<dbReference type="GO" id="GO:0016020">
    <property type="term" value="C:membrane"/>
    <property type="evidence" value="ECO:0007669"/>
    <property type="project" value="InterPro"/>
</dbReference>
<evidence type="ECO:0000313" key="5">
    <source>
        <dbReference type="Proteomes" id="UP000028875"/>
    </source>
</evidence>
<reference evidence="5" key="2">
    <citation type="submission" date="2014-05" db="EMBL/GenBank/DDBJ databases">
        <title>Draft genome sequence of Virgibacillus massiliensis Vm-5.</title>
        <authorList>
            <person name="Khelaifia S."/>
            <person name="Croce O."/>
            <person name="Lagier J.C."/>
            <person name="Raoult D."/>
        </authorList>
    </citation>
    <scope>NUCLEOTIDE SEQUENCE [LARGE SCALE GENOMIC DNA]</scope>
    <source>
        <strain evidence="5">Vm-5</strain>
    </source>
</reference>